<protein>
    <submittedName>
        <fullName evidence="10">CRE-PTR-1 protein</fullName>
    </submittedName>
</protein>
<dbReference type="GO" id="GO:0005886">
    <property type="term" value="C:plasma membrane"/>
    <property type="evidence" value="ECO:0007669"/>
    <property type="project" value="UniProtKB-SubCell"/>
</dbReference>
<proteinExistence type="inferred from homology"/>
<keyword evidence="5 8" id="KW-1133">Transmembrane helix</keyword>
<keyword evidence="4 8" id="KW-0812">Transmembrane</keyword>
<dbReference type="GO" id="GO:0006897">
    <property type="term" value="P:endocytosis"/>
    <property type="evidence" value="ECO:0007669"/>
    <property type="project" value="TreeGrafter"/>
</dbReference>
<accession>E3N563</accession>
<dbReference type="GO" id="GO:0090597">
    <property type="term" value="P:nematode male tail mating organ morphogenesis"/>
    <property type="evidence" value="ECO:0007669"/>
    <property type="project" value="EnsemblMetazoa"/>
</dbReference>
<dbReference type="HOGENOM" id="CLU_002359_2_1_1"/>
<evidence type="ECO:0000256" key="8">
    <source>
        <dbReference type="SAM" id="Phobius"/>
    </source>
</evidence>
<dbReference type="EMBL" id="DS268530">
    <property type="protein sequence ID" value="EFO87001.1"/>
    <property type="molecule type" value="Genomic_DNA"/>
</dbReference>
<sequence>MGWFDDKIHEVFYEVGVNVHKFRLYFLLLSFAILTFCSFGFLWFTEQTTNDPQYVFSPANAPWRYERAVLTEHWPLDEEKFWPGKSYDLHGYVDVIASGKVHPDFGRPNILNIRYLDEVARINDYIVHNLTVPVDINGKHYDISRYTHTSIFQIAYTDLCMRYDWACFLNDHITMLMPKTRWGNFSGPFAEFASDIINTQVNITYPIGWRGTEPIYFGALVGAPNLVDDEGHFDFATAIRLTYNTREGKVDEYGIEWRRKLAKWLTDKENPVSELLEFGVNHNMTLPEGLQDVADTLAPKFVGTCAILFTFSFLVSVVLRRHSAGQVMIDWVRSKPIVAAAGLMTPVMATVTSFGLILWCGCLYNAIVNVSPFLILCIGIDDLFIMSAEWHRTNPKDSAEKRIGHTLSEAAVAISITSITDITTFAVGCYTTLPGVQMFCMYTAVQCFFCYVYQIIFLGPVLAYAAEMEQNDQHALLFRKAVDPEKTNSKLKLWLLSGSVNRQVVRKRVSKKVTPVEEEGSEKKSKLGEMVAKLEHTLEQHDEDPGHNAEETLVSKIFREIIGPFILQRSTQRYQKVINCKNKTLLLIYKIHLIPKFQICALLLYIVYISLAIGGCLNIKEGLDPKLLVRESFYLSKFYEIIDETFWREGLQMQVVVNNPPDLFNPDTRKGFDEMMADFEGTQYTMNANATMIWLRAYETHLETEVHELNIQKPNSSEDWYRRCRDWLIVAGGRRLWQMDMVWANTSFEETPKITAFRFQLGLRNYRTPTDHTHSCKLMRAIAEKHSKFNVTTFHEYYPFADQYLELTPSLFQNMFMDLGTILLVSMVMIPEWRCAVAIVLSIASINVGVLGFMSFWGVNLDSVSIITVIMCIGFAVDLSAHIAYAFSQSYGNSHTRAVAALETLGWPVFLGASSTVLGILLLTLVDSYIVQIFFKTVFLVINFSILHGLIFLPILLMKFVSGVRTRDGEEDNKKNALEMEAQVAA</sequence>
<dbReference type="FunCoup" id="E3N563">
    <property type="interactions" value="24"/>
</dbReference>
<dbReference type="STRING" id="31234.E3N563"/>
<evidence type="ECO:0000313" key="11">
    <source>
        <dbReference type="Proteomes" id="UP000008281"/>
    </source>
</evidence>
<comment type="subcellular location">
    <subcellularLocation>
        <location evidence="1">Cell membrane</location>
        <topology evidence="1">Multi-pass membrane protein</topology>
    </subcellularLocation>
</comment>
<evidence type="ECO:0000256" key="6">
    <source>
        <dbReference type="ARBA" id="ARBA00023136"/>
    </source>
</evidence>
<dbReference type="AlphaFoldDB" id="E3N563"/>
<dbReference type="SUPFAM" id="SSF82866">
    <property type="entry name" value="Multidrug efflux transporter AcrB transmembrane domain"/>
    <property type="match status" value="2"/>
</dbReference>
<dbReference type="PANTHER" id="PTHR10796">
    <property type="entry name" value="PATCHED-RELATED"/>
    <property type="match status" value="1"/>
</dbReference>
<dbReference type="Proteomes" id="UP000008281">
    <property type="component" value="Unassembled WGS sequence"/>
</dbReference>
<keyword evidence="7" id="KW-0325">Glycoprotein</keyword>
<dbReference type="FunFam" id="1.20.1640.10:FF:000013">
    <property type="entry name" value="PaTched Related family"/>
    <property type="match status" value="1"/>
</dbReference>
<feature type="domain" description="SSD" evidence="9">
    <location>
        <begin position="299"/>
        <end position="464"/>
    </location>
</feature>
<keyword evidence="6 8" id="KW-0472">Membrane</keyword>
<keyword evidence="11" id="KW-1185">Reference proteome</keyword>
<dbReference type="PROSITE" id="PS50156">
    <property type="entry name" value="SSD"/>
    <property type="match status" value="1"/>
</dbReference>
<dbReference type="OMA" id="ITVIMCI"/>
<dbReference type="Pfam" id="PF02460">
    <property type="entry name" value="Patched"/>
    <property type="match status" value="1"/>
</dbReference>
<feature type="transmembrane region" description="Helical" evidence="8">
    <location>
        <begin position="301"/>
        <end position="319"/>
    </location>
</feature>
<reference evidence="10" key="1">
    <citation type="submission" date="2007-07" db="EMBL/GenBank/DDBJ databases">
        <title>PCAP assembly of the Caenorhabditis remanei genome.</title>
        <authorList>
            <consortium name="The Caenorhabditis remanei Sequencing Consortium"/>
            <person name="Wilson R.K."/>
        </authorList>
    </citation>
    <scope>NUCLEOTIDE SEQUENCE [LARGE SCALE GENOMIC DNA]</scope>
    <source>
        <strain evidence="10">PB4641</strain>
    </source>
</reference>
<feature type="transmembrane region" description="Helical" evidence="8">
    <location>
        <begin position="340"/>
        <end position="367"/>
    </location>
</feature>
<feature type="transmembrane region" description="Helical" evidence="8">
    <location>
        <begin position="439"/>
        <end position="466"/>
    </location>
</feature>
<dbReference type="Gene3D" id="1.20.1640.10">
    <property type="entry name" value="Multidrug efflux transporter AcrB transmembrane domain"/>
    <property type="match status" value="2"/>
</dbReference>
<name>E3N563_CAERE</name>
<dbReference type="InterPro" id="IPR000731">
    <property type="entry name" value="SSD"/>
</dbReference>
<evidence type="ECO:0000256" key="4">
    <source>
        <dbReference type="ARBA" id="ARBA00022692"/>
    </source>
</evidence>
<dbReference type="OrthoDB" id="6510177at2759"/>
<evidence type="ECO:0000313" key="10">
    <source>
        <dbReference type="EMBL" id="EFO87001.1"/>
    </source>
</evidence>
<comment type="similarity">
    <text evidence="2">Belongs to the patched family.</text>
</comment>
<evidence type="ECO:0000256" key="7">
    <source>
        <dbReference type="ARBA" id="ARBA00023180"/>
    </source>
</evidence>
<dbReference type="PANTHER" id="PTHR10796:SF191">
    <property type="entry name" value="SSD DOMAIN-CONTAINING PROTEIN"/>
    <property type="match status" value="1"/>
</dbReference>
<dbReference type="GO" id="GO:0030659">
    <property type="term" value="C:cytoplasmic vesicle membrane"/>
    <property type="evidence" value="ECO:0007669"/>
    <property type="project" value="TreeGrafter"/>
</dbReference>
<organism evidence="11">
    <name type="scientific">Caenorhabditis remanei</name>
    <name type="common">Caenorhabditis vulgaris</name>
    <dbReference type="NCBI Taxonomy" id="31234"/>
    <lineage>
        <taxon>Eukaryota</taxon>
        <taxon>Metazoa</taxon>
        <taxon>Ecdysozoa</taxon>
        <taxon>Nematoda</taxon>
        <taxon>Chromadorea</taxon>
        <taxon>Rhabditida</taxon>
        <taxon>Rhabditina</taxon>
        <taxon>Rhabditomorpha</taxon>
        <taxon>Rhabditoidea</taxon>
        <taxon>Rhabditidae</taxon>
        <taxon>Peloderinae</taxon>
        <taxon>Caenorhabditis</taxon>
    </lineage>
</organism>
<feature type="transmembrane region" description="Helical" evidence="8">
    <location>
        <begin position="373"/>
        <end position="390"/>
    </location>
</feature>
<evidence type="ECO:0000259" key="9">
    <source>
        <dbReference type="PROSITE" id="PS50156"/>
    </source>
</evidence>
<evidence type="ECO:0000256" key="1">
    <source>
        <dbReference type="ARBA" id="ARBA00004651"/>
    </source>
</evidence>
<feature type="transmembrane region" description="Helical" evidence="8">
    <location>
        <begin position="593"/>
        <end position="613"/>
    </location>
</feature>
<keyword evidence="3" id="KW-1003">Cell membrane</keyword>
<dbReference type="InterPro" id="IPR003392">
    <property type="entry name" value="PTHD_SSD"/>
</dbReference>
<dbReference type="eggNOG" id="KOG1934">
    <property type="taxonomic scope" value="Eukaryota"/>
</dbReference>
<gene>
    <name evidence="10" type="primary">Cre-ptr-1</name>
    <name evidence="10" type="ORF">CRE_19398</name>
</gene>
<feature type="transmembrane region" description="Helical" evidence="8">
    <location>
        <begin position="24"/>
        <end position="44"/>
    </location>
</feature>
<dbReference type="GO" id="GO:0018996">
    <property type="term" value="P:molting cycle, collagen and cuticulin-based cuticle"/>
    <property type="evidence" value="ECO:0007669"/>
    <property type="project" value="EnsemblMetazoa"/>
</dbReference>
<feature type="transmembrane region" description="Helical" evidence="8">
    <location>
        <begin position="929"/>
        <end position="957"/>
    </location>
</feature>
<feature type="transmembrane region" description="Helical" evidence="8">
    <location>
        <begin position="837"/>
        <end position="858"/>
    </location>
</feature>
<feature type="transmembrane region" description="Helical" evidence="8">
    <location>
        <begin position="864"/>
        <end position="887"/>
    </location>
</feature>
<evidence type="ECO:0000256" key="2">
    <source>
        <dbReference type="ARBA" id="ARBA00005585"/>
    </source>
</evidence>
<evidence type="ECO:0000256" key="3">
    <source>
        <dbReference type="ARBA" id="ARBA00022475"/>
    </source>
</evidence>
<dbReference type="InParanoid" id="E3N563"/>
<feature type="transmembrane region" description="Helical" evidence="8">
    <location>
        <begin position="899"/>
        <end position="923"/>
    </location>
</feature>
<evidence type="ECO:0000256" key="5">
    <source>
        <dbReference type="ARBA" id="ARBA00022989"/>
    </source>
</evidence>
<dbReference type="InterPro" id="IPR051697">
    <property type="entry name" value="Patched_domain-protein"/>
</dbReference>